<dbReference type="VEuPathDB" id="FungiDB:PV09_09334"/>
<dbReference type="FunFam" id="3.40.50.720:FF:000068">
    <property type="entry name" value="Sorbitol dehydrogenase"/>
    <property type="match status" value="1"/>
</dbReference>
<dbReference type="RefSeq" id="XP_016208819.1">
    <property type="nucleotide sequence ID" value="XM_016363378.1"/>
</dbReference>
<comment type="cofactor">
    <cofactor evidence="1 8">
        <name>Zn(2+)</name>
        <dbReference type="ChEBI" id="CHEBI:29105"/>
    </cofactor>
</comment>
<dbReference type="EMBL" id="KN847590">
    <property type="protein sequence ID" value="KIV98949.1"/>
    <property type="molecule type" value="Genomic_DNA"/>
</dbReference>
<comment type="pathway">
    <text evidence="2">Carbohydrate degradation.</text>
</comment>
<dbReference type="GO" id="GO:0008270">
    <property type="term" value="F:zinc ion binding"/>
    <property type="evidence" value="ECO:0007669"/>
    <property type="project" value="InterPro"/>
</dbReference>
<evidence type="ECO:0000313" key="11">
    <source>
        <dbReference type="Proteomes" id="UP000053259"/>
    </source>
</evidence>
<keyword evidence="7" id="KW-0520">NAD</keyword>
<dbReference type="CDD" id="cd05285">
    <property type="entry name" value="sorbitol_DH"/>
    <property type="match status" value="1"/>
</dbReference>
<evidence type="ECO:0000256" key="4">
    <source>
        <dbReference type="ARBA" id="ARBA00022723"/>
    </source>
</evidence>
<name>A0A0D1ZXZ1_9PEZI</name>
<dbReference type="InterPro" id="IPR045306">
    <property type="entry name" value="SDH-like"/>
</dbReference>
<dbReference type="InParanoid" id="A0A0D1ZXZ1"/>
<dbReference type="Gene3D" id="3.90.180.10">
    <property type="entry name" value="Medium-chain alcohol dehydrogenases, catalytic domain"/>
    <property type="match status" value="1"/>
</dbReference>
<dbReference type="InterPro" id="IPR013154">
    <property type="entry name" value="ADH-like_N"/>
</dbReference>
<evidence type="ECO:0000256" key="5">
    <source>
        <dbReference type="ARBA" id="ARBA00022833"/>
    </source>
</evidence>
<proteinExistence type="inferred from homology"/>
<dbReference type="InterPro" id="IPR002328">
    <property type="entry name" value="ADH_Zn_CS"/>
</dbReference>
<dbReference type="GeneID" id="27317307"/>
<reference evidence="10 11" key="1">
    <citation type="submission" date="2015-01" db="EMBL/GenBank/DDBJ databases">
        <title>The Genome Sequence of Ochroconis gallopava CBS43764.</title>
        <authorList>
            <consortium name="The Broad Institute Genomics Platform"/>
            <person name="Cuomo C."/>
            <person name="de Hoog S."/>
            <person name="Gorbushina A."/>
            <person name="Stielow B."/>
            <person name="Teixiera M."/>
            <person name="Abouelleil A."/>
            <person name="Chapman S.B."/>
            <person name="Priest M."/>
            <person name="Young S.K."/>
            <person name="Wortman J."/>
            <person name="Nusbaum C."/>
            <person name="Birren B."/>
        </authorList>
    </citation>
    <scope>NUCLEOTIDE SEQUENCE [LARGE SCALE GENOMIC DNA]</scope>
    <source>
        <strain evidence="10 11">CBS 43764</strain>
    </source>
</reference>
<gene>
    <name evidence="10" type="ORF">PV09_09334</name>
</gene>
<dbReference type="PANTHER" id="PTHR43161">
    <property type="entry name" value="SORBITOL DEHYDROGENASE"/>
    <property type="match status" value="1"/>
</dbReference>
<evidence type="ECO:0000256" key="1">
    <source>
        <dbReference type="ARBA" id="ARBA00001947"/>
    </source>
</evidence>
<evidence type="ECO:0000256" key="3">
    <source>
        <dbReference type="ARBA" id="ARBA00008072"/>
    </source>
</evidence>
<feature type="domain" description="Enoyl reductase (ER)" evidence="9">
    <location>
        <begin position="27"/>
        <end position="364"/>
    </location>
</feature>
<sequence>MAPLAKDTRSEQHDTAQELTDRAFVLRKLGEFYYEDRPQPSLQSPRDVLVQIVATGLCGSDIHYWTHGRVGPYVVEKPLILGHESSGIVKAYGRDVKNLKVGDRVALEPGIACNTCTLCRGGKYNLCESMRFAATPPYDGTLSTHYVLPEECCFKLPHSISFEEGALVEPLSVAVHSCKLAGISLGTSLVVYGAGPIGLLSCAVGRALGATTIVAVDVVQSRLDFAKNYAATGSYKMEEQHIELTVEMARSNIGIPDGPEVVIDATGVASCINHGITAMRRGGTFVQVGLSAKKIDFAMMQICDKEITLKGSFRYGPGDYALAIELLQTGKVNLKELITHIHDFDDAEKAFETVLKREGIKSIIRGPNFTGQNPTNFIEIFG</sequence>
<dbReference type="InterPro" id="IPR036291">
    <property type="entry name" value="NAD(P)-bd_dom_sf"/>
</dbReference>
<keyword evidence="5 8" id="KW-0862">Zinc</keyword>
<dbReference type="GO" id="GO:0006062">
    <property type="term" value="P:sorbitol catabolic process"/>
    <property type="evidence" value="ECO:0007669"/>
    <property type="project" value="TreeGrafter"/>
</dbReference>
<dbReference type="PROSITE" id="PS00059">
    <property type="entry name" value="ADH_ZINC"/>
    <property type="match status" value="1"/>
</dbReference>
<evidence type="ECO:0000259" key="9">
    <source>
        <dbReference type="SMART" id="SM00829"/>
    </source>
</evidence>
<dbReference type="STRING" id="253628.A0A0D1ZXZ1"/>
<dbReference type="HOGENOM" id="CLU_026673_11_5_1"/>
<evidence type="ECO:0000256" key="2">
    <source>
        <dbReference type="ARBA" id="ARBA00004921"/>
    </source>
</evidence>
<evidence type="ECO:0000313" key="10">
    <source>
        <dbReference type="EMBL" id="KIV98949.1"/>
    </source>
</evidence>
<dbReference type="GO" id="GO:0003939">
    <property type="term" value="F:L-iditol 2-dehydrogenase (NAD+) activity"/>
    <property type="evidence" value="ECO:0007669"/>
    <property type="project" value="TreeGrafter"/>
</dbReference>
<dbReference type="SUPFAM" id="SSF50129">
    <property type="entry name" value="GroES-like"/>
    <property type="match status" value="1"/>
</dbReference>
<dbReference type="SMART" id="SM00829">
    <property type="entry name" value="PKS_ER"/>
    <property type="match status" value="1"/>
</dbReference>
<dbReference type="InterPro" id="IPR011032">
    <property type="entry name" value="GroES-like_sf"/>
</dbReference>
<dbReference type="Pfam" id="PF00107">
    <property type="entry name" value="ADH_zinc_N"/>
    <property type="match status" value="1"/>
</dbReference>
<evidence type="ECO:0000256" key="7">
    <source>
        <dbReference type="ARBA" id="ARBA00023027"/>
    </source>
</evidence>
<evidence type="ECO:0000256" key="8">
    <source>
        <dbReference type="RuleBase" id="RU361277"/>
    </source>
</evidence>
<comment type="similarity">
    <text evidence="3 8">Belongs to the zinc-containing alcohol dehydrogenase family.</text>
</comment>
<dbReference type="Gene3D" id="3.40.50.720">
    <property type="entry name" value="NAD(P)-binding Rossmann-like Domain"/>
    <property type="match status" value="1"/>
</dbReference>
<protein>
    <submittedName>
        <fullName evidence="10">Chlorophyll synthesis pathway protein BchC</fullName>
    </submittedName>
</protein>
<dbReference type="AlphaFoldDB" id="A0A0D1ZXZ1"/>
<evidence type="ECO:0000256" key="6">
    <source>
        <dbReference type="ARBA" id="ARBA00023002"/>
    </source>
</evidence>
<dbReference type="PANTHER" id="PTHR43161:SF3">
    <property type="entry name" value="D-XYLULOSE REDUCTASE"/>
    <property type="match status" value="1"/>
</dbReference>
<organism evidence="10 11">
    <name type="scientific">Verruconis gallopava</name>
    <dbReference type="NCBI Taxonomy" id="253628"/>
    <lineage>
        <taxon>Eukaryota</taxon>
        <taxon>Fungi</taxon>
        <taxon>Dikarya</taxon>
        <taxon>Ascomycota</taxon>
        <taxon>Pezizomycotina</taxon>
        <taxon>Dothideomycetes</taxon>
        <taxon>Pleosporomycetidae</taxon>
        <taxon>Venturiales</taxon>
        <taxon>Sympoventuriaceae</taxon>
        <taxon>Verruconis</taxon>
    </lineage>
</organism>
<keyword evidence="11" id="KW-1185">Reference proteome</keyword>
<keyword evidence="6" id="KW-0560">Oxidoreductase</keyword>
<dbReference type="Pfam" id="PF08240">
    <property type="entry name" value="ADH_N"/>
    <property type="match status" value="1"/>
</dbReference>
<dbReference type="FunCoup" id="A0A0D1ZXZ1">
    <property type="interactions" value="522"/>
</dbReference>
<dbReference type="Proteomes" id="UP000053259">
    <property type="component" value="Unassembled WGS sequence"/>
</dbReference>
<accession>A0A0D1ZXZ1</accession>
<keyword evidence="4 8" id="KW-0479">Metal-binding</keyword>
<dbReference type="InterPro" id="IPR013149">
    <property type="entry name" value="ADH-like_C"/>
</dbReference>
<dbReference type="OrthoDB" id="3941538at2759"/>
<dbReference type="InterPro" id="IPR020843">
    <property type="entry name" value="ER"/>
</dbReference>
<dbReference type="SUPFAM" id="SSF51735">
    <property type="entry name" value="NAD(P)-binding Rossmann-fold domains"/>
    <property type="match status" value="1"/>
</dbReference>